<dbReference type="GO" id="GO:0004557">
    <property type="term" value="F:alpha-galactosidase activity"/>
    <property type="evidence" value="ECO:0007669"/>
    <property type="project" value="UniProtKB-EC"/>
</dbReference>
<reference evidence="3" key="1">
    <citation type="journal article" date="2013" name="Environ. Microbiol.">
        <title>Seasonally variable intestinal metagenomes of the red palm weevil (Rhynchophorus ferrugineus).</title>
        <authorList>
            <person name="Jia S."/>
            <person name="Zhang X."/>
            <person name="Zhang G."/>
            <person name="Yin A."/>
            <person name="Zhang S."/>
            <person name="Li F."/>
            <person name="Wang L."/>
            <person name="Zhao D."/>
            <person name="Yun Q."/>
            <person name="Tala"/>
            <person name="Wang J."/>
            <person name="Sun G."/>
            <person name="Baabdullah M."/>
            <person name="Yu X."/>
            <person name="Hu S."/>
            <person name="Al-Mssallem I.S."/>
            <person name="Yu J."/>
        </authorList>
    </citation>
    <scope>NUCLEOTIDE SEQUENCE</scope>
</reference>
<protein>
    <recommendedName>
        <fullName evidence="2">alpha-galactosidase</fullName>
        <ecNumber evidence="2">3.2.1.22</ecNumber>
    </recommendedName>
</protein>
<dbReference type="InterPro" id="IPR013785">
    <property type="entry name" value="Aldolase_TIM"/>
</dbReference>
<evidence type="ECO:0000256" key="1">
    <source>
        <dbReference type="ARBA" id="ARBA00001255"/>
    </source>
</evidence>
<feature type="non-terminal residue" evidence="3">
    <location>
        <position position="1"/>
    </location>
</feature>
<accession>A0A060CGD2</accession>
<dbReference type="EC" id="3.2.1.22" evidence="2"/>
<dbReference type="Gene3D" id="3.20.20.70">
    <property type="entry name" value="Aldolase class I"/>
    <property type="match status" value="1"/>
</dbReference>
<dbReference type="Pfam" id="PF02065">
    <property type="entry name" value="Melibiase"/>
    <property type="match status" value="1"/>
</dbReference>
<proteinExistence type="predicted"/>
<organism evidence="3">
    <name type="scientific">uncultured Aspergillus</name>
    <dbReference type="NCBI Taxonomy" id="246267"/>
    <lineage>
        <taxon>Eukaryota</taxon>
        <taxon>Fungi</taxon>
        <taxon>Dikarya</taxon>
        <taxon>Ascomycota</taxon>
        <taxon>Pezizomycotina</taxon>
        <taxon>Eurotiomycetes</taxon>
        <taxon>Eurotiomycetidae</taxon>
        <taxon>Eurotiales</taxon>
        <taxon>Aspergillaceae</taxon>
        <taxon>environmental samples</taxon>
    </lineage>
</organism>
<dbReference type="EMBL" id="KF124755">
    <property type="protein sequence ID" value="AIA92075.1"/>
    <property type="molecule type" value="Genomic_DNA"/>
</dbReference>
<dbReference type="AlphaFoldDB" id="A0A060CGD2"/>
<dbReference type="SUPFAM" id="SSF51445">
    <property type="entry name" value="(Trans)glycosidases"/>
    <property type="match status" value="1"/>
</dbReference>
<dbReference type="InterPro" id="IPR017853">
    <property type="entry name" value="GH"/>
</dbReference>
<evidence type="ECO:0000313" key="3">
    <source>
        <dbReference type="EMBL" id="AIA92075.1"/>
    </source>
</evidence>
<evidence type="ECO:0000256" key="2">
    <source>
        <dbReference type="ARBA" id="ARBA00012755"/>
    </source>
</evidence>
<name>A0A060CGD2_9EURO</name>
<feature type="non-terminal residue" evidence="3">
    <location>
        <position position="135"/>
    </location>
</feature>
<comment type="catalytic activity">
    <reaction evidence="1">
        <text>Hydrolysis of terminal, non-reducing alpha-D-galactose residues in alpha-D-galactosides, including galactose oligosaccharides, galactomannans and galactolipids.</text>
        <dbReference type="EC" id="3.2.1.22"/>
    </reaction>
</comment>
<sequence length="135" mass="15572">IDTENFPAASHHSRRRCVRWAEIRAVVRVERAHRSSRWVREHPDWFIDIGKDFLLLDLSLREAQDACIDLMTRTVHEVGAGWVKLDFNFGPRLFWEASDPGGGKQFTYTAGLYRVLDEFFRLCPDVIMECCASGG</sequence>